<gene>
    <name evidence="1" type="ORF">FPZ44_07890</name>
</gene>
<protein>
    <recommendedName>
        <fullName evidence="3">DUF4375 domain-containing protein</fullName>
    </recommendedName>
</protein>
<keyword evidence="2" id="KW-1185">Reference proteome</keyword>
<dbReference type="OrthoDB" id="2661274at2"/>
<organism evidence="1 2">
    <name type="scientific">Paenibacillus agilis</name>
    <dbReference type="NCBI Taxonomy" id="3020863"/>
    <lineage>
        <taxon>Bacteria</taxon>
        <taxon>Bacillati</taxon>
        <taxon>Bacillota</taxon>
        <taxon>Bacilli</taxon>
        <taxon>Bacillales</taxon>
        <taxon>Paenibacillaceae</taxon>
        <taxon>Paenibacillus</taxon>
    </lineage>
</organism>
<dbReference type="AlphaFoldDB" id="A0A559IZC9"/>
<reference evidence="1 2" key="1">
    <citation type="submission" date="2019-07" db="EMBL/GenBank/DDBJ databases">
        <authorList>
            <person name="Kim J."/>
        </authorList>
    </citation>
    <scope>NUCLEOTIDE SEQUENCE [LARGE SCALE GENOMIC DNA]</scope>
    <source>
        <strain evidence="1 2">N4</strain>
    </source>
</reference>
<proteinExistence type="predicted"/>
<dbReference type="RefSeq" id="WP_144989027.1">
    <property type="nucleotide sequence ID" value="NZ_VNJK01000001.1"/>
</dbReference>
<evidence type="ECO:0008006" key="3">
    <source>
        <dbReference type="Google" id="ProtNLM"/>
    </source>
</evidence>
<dbReference type="EMBL" id="VNJK01000001">
    <property type="protein sequence ID" value="TVX92985.1"/>
    <property type="molecule type" value="Genomic_DNA"/>
</dbReference>
<sequence length="177" mass="20692">MLITWHHHDSALLDLNDNQLVQACFQPLIEAFKELRVANGDEAAFYEELTSGQQALFMFRVYFDHAIVSREELYWWSAYFYAQPRKWTALKQGIEYFDAKDTLRILTNIESLLTTKAYPRHLDSFTMTMKDLEQDSSLMTAFDDFYAEFQQSVASAIRHAAQHIRSNQNEFVQATSN</sequence>
<evidence type="ECO:0000313" key="2">
    <source>
        <dbReference type="Proteomes" id="UP000318102"/>
    </source>
</evidence>
<name>A0A559IZC9_9BACL</name>
<evidence type="ECO:0000313" key="1">
    <source>
        <dbReference type="EMBL" id="TVX92985.1"/>
    </source>
</evidence>
<dbReference type="Proteomes" id="UP000318102">
    <property type="component" value="Unassembled WGS sequence"/>
</dbReference>
<comment type="caution">
    <text evidence="1">The sequence shown here is derived from an EMBL/GenBank/DDBJ whole genome shotgun (WGS) entry which is preliminary data.</text>
</comment>
<accession>A0A559IZC9</accession>